<dbReference type="EMBL" id="JACKWZ010000091">
    <property type="protein sequence ID" value="KAF9416401.1"/>
    <property type="molecule type" value="Genomic_DNA"/>
</dbReference>
<feature type="domain" description="Peptidase S1" evidence="10">
    <location>
        <begin position="211"/>
        <end position="443"/>
    </location>
</feature>
<evidence type="ECO:0000256" key="3">
    <source>
        <dbReference type="ARBA" id="ARBA00022729"/>
    </source>
</evidence>
<dbReference type="Gene3D" id="2.40.10.10">
    <property type="entry name" value="Trypsin-like serine proteases"/>
    <property type="match status" value="1"/>
</dbReference>
<dbReference type="Pfam" id="PF00089">
    <property type="entry name" value="Trypsin"/>
    <property type="match status" value="1"/>
</dbReference>
<dbReference type="InterPro" id="IPR022700">
    <property type="entry name" value="CLIP"/>
</dbReference>
<comment type="subcellular location">
    <subcellularLocation>
        <location evidence="1">Secreted</location>
    </subcellularLocation>
</comment>
<evidence type="ECO:0000313" key="12">
    <source>
        <dbReference type="Proteomes" id="UP000648187"/>
    </source>
</evidence>
<proteinExistence type="inferred from homology"/>
<dbReference type="GO" id="GO:0006508">
    <property type="term" value="P:proteolysis"/>
    <property type="evidence" value="ECO:0007669"/>
    <property type="project" value="UniProtKB-KW"/>
</dbReference>
<dbReference type="GO" id="GO:0004252">
    <property type="term" value="F:serine-type endopeptidase activity"/>
    <property type="evidence" value="ECO:0007669"/>
    <property type="project" value="InterPro"/>
</dbReference>
<dbReference type="PANTHER" id="PTHR24252:SF7">
    <property type="entry name" value="HYALIN"/>
    <property type="match status" value="1"/>
</dbReference>
<dbReference type="CDD" id="cd00190">
    <property type="entry name" value="Tryp_SPc"/>
    <property type="match status" value="1"/>
</dbReference>
<organism evidence="11 12">
    <name type="scientific">Spodoptera exigua</name>
    <name type="common">Beet armyworm</name>
    <name type="synonym">Noctua fulgens</name>
    <dbReference type="NCBI Taxonomy" id="7107"/>
    <lineage>
        <taxon>Eukaryota</taxon>
        <taxon>Metazoa</taxon>
        <taxon>Ecdysozoa</taxon>
        <taxon>Arthropoda</taxon>
        <taxon>Hexapoda</taxon>
        <taxon>Insecta</taxon>
        <taxon>Pterygota</taxon>
        <taxon>Neoptera</taxon>
        <taxon>Endopterygota</taxon>
        <taxon>Lepidoptera</taxon>
        <taxon>Glossata</taxon>
        <taxon>Ditrysia</taxon>
        <taxon>Noctuoidea</taxon>
        <taxon>Noctuidae</taxon>
        <taxon>Amphipyrinae</taxon>
        <taxon>Spodoptera</taxon>
    </lineage>
</organism>
<dbReference type="PROSITE" id="PS00135">
    <property type="entry name" value="TRYPSIN_SER"/>
    <property type="match status" value="1"/>
</dbReference>
<feature type="transmembrane region" description="Helical" evidence="9">
    <location>
        <begin position="45"/>
        <end position="67"/>
    </location>
</feature>
<dbReference type="SMART" id="SM00680">
    <property type="entry name" value="CLIP"/>
    <property type="match status" value="1"/>
</dbReference>
<gene>
    <name evidence="11" type="ORF">HW555_006248</name>
</gene>
<reference evidence="11" key="1">
    <citation type="submission" date="2020-08" db="EMBL/GenBank/DDBJ databases">
        <title>Spodoptera exigua strain:BAW_Kor-Di-RS1 Genome sequencing and assembly.</title>
        <authorList>
            <person name="Kim J."/>
            <person name="Nam H.Y."/>
            <person name="Kwon M."/>
            <person name="Choi J.H."/>
            <person name="Cho S.R."/>
            <person name="Kim G.-H."/>
        </authorList>
    </citation>
    <scope>NUCLEOTIDE SEQUENCE</scope>
    <source>
        <strain evidence="11">BAW_Kor-Di-RS1</strain>
        <tissue evidence="11">Whole-body</tissue>
    </source>
</reference>
<sequence length="444" mass="49749">MRVIIIFPHLQNTYYQFIASCGLFCSYRLRYPAIRPKRSDTAQSLLVLYGVIMLLLFNLFTIFGTVLSVSGDDYASKLLDPSWQEIIAQGGLHIGAGRAKRFIGISDNQVDSPYQSCVLPNGKPGHCRHLRHCIQDEFRTDFIKFMDYVCIIDQQSVGACCPDDLTRGGAEGLAGDLPATAPKEEQNEAIIKVTRAETRGCGLSTRQQSRVLGARETNPREWPWMASVTPEGFEQYCGGVLITDRHVLTAAHCTRRWKAEELFVRLGEYDMKRTNDSRTYNFKVSEIRQHEGFQIANYKNDIAILKLERPAVFNTYVWPICLPPPNLQLTDEPVTVIGWGTQWYGGPHSSVLMEVTVPVWDHDKCVAAFTDSIFNETLCAGGLEGGKDACQGDSGGPLMYQMPSGRWTTVGVVSWGLRCGEPEHPGLYTQVDKYLGWIAQNARF</sequence>
<dbReference type="InterPro" id="IPR033116">
    <property type="entry name" value="TRYPSIN_SER"/>
</dbReference>
<dbReference type="PROSITE" id="PS51257">
    <property type="entry name" value="PROKAR_LIPOPROTEIN"/>
    <property type="match status" value="1"/>
</dbReference>
<keyword evidence="12" id="KW-1185">Reference proteome</keyword>
<keyword evidence="9" id="KW-1133">Transmembrane helix</keyword>
<evidence type="ECO:0000259" key="10">
    <source>
        <dbReference type="PROSITE" id="PS50240"/>
    </source>
</evidence>
<dbReference type="InterPro" id="IPR001254">
    <property type="entry name" value="Trypsin_dom"/>
</dbReference>
<dbReference type="PROSITE" id="PS50240">
    <property type="entry name" value="TRYPSIN_DOM"/>
    <property type="match status" value="1"/>
</dbReference>
<evidence type="ECO:0000256" key="8">
    <source>
        <dbReference type="RuleBase" id="RU363034"/>
    </source>
</evidence>
<keyword evidence="4" id="KW-1015">Disulfide bond</keyword>
<evidence type="ECO:0000256" key="6">
    <source>
        <dbReference type="ARBA" id="ARBA00068096"/>
    </source>
</evidence>
<comment type="caution">
    <text evidence="11">The sequence shown here is derived from an EMBL/GenBank/DDBJ whole genome shotgun (WGS) entry which is preliminary data.</text>
</comment>
<comment type="similarity">
    <text evidence="5">Belongs to the peptidase S1 family. CLIP subfamily.</text>
</comment>
<evidence type="ECO:0000256" key="2">
    <source>
        <dbReference type="ARBA" id="ARBA00022525"/>
    </source>
</evidence>
<evidence type="ECO:0000256" key="7">
    <source>
        <dbReference type="ARBA" id="ARBA00076468"/>
    </source>
</evidence>
<dbReference type="SUPFAM" id="SSF50494">
    <property type="entry name" value="Trypsin-like serine proteases"/>
    <property type="match status" value="1"/>
</dbReference>
<evidence type="ECO:0000313" key="11">
    <source>
        <dbReference type="EMBL" id="KAF9416401.1"/>
    </source>
</evidence>
<dbReference type="InterPro" id="IPR018114">
    <property type="entry name" value="TRYPSIN_HIS"/>
</dbReference>
<evidence type="ECO:0000256" key="1">
    <source>
        <dbReference type="ARBA" id="ARBA00004613"/>
    </source>
</evidence>
<keyword evidence="9" id="KW-0812">Transmembrane</keyword>
<dbReference type="InterPro" id="IPR009003">
    <property type="entry name" value="Peptidase_S1_PA"/>
</dbReference>
<protein>
    <recommendedName>
        <fullName evidence="6">Phenoloxidase-activating factor 2</fullName>
    </recommendedName>
    <alternativeName>
        <fullName evidence="7">Prophenoloxidase-activating factor II</fullName>
    </alternativeName>
</protein>
<evidence type="ECO:0000256" key="4">
    <source>
        <dbReference type="ARBA" id="ARBA00023157"/>
    </source>
</evidence>
<evidence type="ECO:0000256" key="9">
    <source>
        <dbReference type="SAM" id="Phobius"/>
    </source>
</evidence>
<dbReference type="InterPro" id="IPR043504">
    <property type="entry name" value="Peptidase_S1_PA_chymotrypsin"/>
</dbReference>
<keyword evidence="8" id="KW-0378">Hydrolase</keyword>
<dbReference type="PRINTS" id="PR00722">
    <property type="entry name" value="CHYMOTRYPSIN"/>
</dbReference>
<accession>A0A835GGG9</accession>
<keyword evidence="8" id="KW-0720">Serine protease</keyword>
<dbReference type="SMART" id="SM00020">
    <property type="entry name" value="Tryp_SPc"/>
    <property type="match status" value="1"/>
</dbReference>
<dbReference type="AlphaFoldDB" id="A0A835GGG9"/>
<keyword evidence="3" id="KW-0732">Signal</keyword>
<keyword evidence="9" id="KW-0472">Membrane</keyword>
<dbReference type="PROSITE" id="PS00134">
    <property type="entry name" value="TRYPSIN_HIS"/>
    <property type="match status" value="1"/>
</dbReference>
<name>A0A835GGG9_SPOEX</name>
<keyword evidence="2" id="KW-0964">Secreted</keyword>
<evidence type="ECO:0000256" key="5">
    <source>
        <dbReference type="ARBA" id="ARBA00024195"/>
    </source>
</evidence>
<keyword evidence="8" id="KW-0645">Protease</keyword>
<dbReference type="InterPro" id="IPR001314">
    <property type="entry name" value="Peptidase_S1A"/>
</dbReference>
<dbReference type="Proteomes" id="UP000648187">
    <property type="component" value="Unassembled WGS sequence"/>
</dbReference>
<dbReference type="GO" id="GO:0005576">
    <property type="term" value="C:extracellular region"/>
    <property type="evidence" value="ECO:0007669"/>
    <property type="project" value="UniProtKB-SubCell"/>
</dbReference>
<dbReference type="PANTHER" id="PTHR24252">
    <property type="entry name" value="ACROSIN-RELATED"/>
    <property type="match status" value="1"/>
</dbReference>
<dbReference type="FunFam" id="2.40.10.10:FF:000038">
    <property type="entry name" value="Serine protease"/>
    <property type="match status" value="1"/>
</dbReference>